<evidence type="ECO:0000256" key="2">
    <source>
        <dbReference type="SAM" id="SignalP"/>
    </source>
</evidence>
<keyword evidence="1" id="KW-0472">Membrane</keyword>
<dbReference type="Proteomes" id="UP001310594">
    <property type="component" value="Unassembled WGS sequence"/>
</dbReference>
<dbReference type="EMBL" id="JAVRQU010000006">
    <property type="protein sequence ID" value="KAK5702002.1"/>
    <property type="molecule type" value="Genomic_DNA"/>
</dbReference>
<evidence type="ECO:0000313" key="4">
    <source>
        <dbReference type="Proteomes" id="UP001310594"/>
    </source>
</evidence>
<feature type="signal peptide" evidence="2">
    <location>
        <begin position="1"/>
        <end position="23"/>
    </location>
</feature>
<protein>
    <submittedName>
        <fullName evidence="3">Uncharacterized protein</fullName>
    </submittedName>
</protein>
<keyword evidence="2" id="KW-0732">Signal</keyword>
<name>A0AAN7W7X8_9PEZI</name>
<accession>A0AAN7W7X8</accession>
<sequence>MRYIVQTLAVAFGLLTALPCVRSDANTGIVCFSDNAKGNRETPAMSQISAKPSHFRDPITEFSGADLQAIITSLQQNNLNTIGGNQPNNSEFELPGLTNHMIEYVTARVCIQSPDIVGNNLGFDQLINALQGFVSQCCSDTTASCAGGGTSVTGLGTGSIRPGSANIWIHNHVNGINNDCLNGQDVPQIQSWTIAGQSSFTSGGITGVSQDIVKQQFTKADKIGLAVGGPALVALLAGVTVFAYPRMFVASAAPGFAVLVTETVDEVVDPVSNIVLKLGRIRTFANVVIDDVTVSAGEEALFAGALGVLESEGIITTEEFTAAGVAAAAAFAAGEAVEGFDDLK</sequence>
<proteinExistence type="predicted"/>
<dbReference type="AlphaFoldDB" id="A0AAN7W7X8"/>
<feature type="chain" id="PRO_5042901717" evidence="2">
    <location>
        <begin position="24"/>
        <end position="344"/>
    </location>
</feature>
<comment type="caution">
    <text evidence="3">The sequence shown here is derived from an EMBL/GenBank/DDBJ whole genome shotgun (WGS) entry which is preliminary data.</text>
</comment>
<gene>
    <name evidence="3" type="ORF">LTR97_004820</name>
</gene>
<reference evidence="3" key="1">
    <citation type="submission" date="2023-08" db="EMBL/GenBank/DDBJ databases">
        <title>Black Yeasts Isolated from many extreme environments.</title>
        <authorList>
            <person name="Coleine C."/>
            <person name="Stajich J.E."/>
            <person name="Selbmann L."/>
        </authorList>
    </citation>
    <scope>NUCLEOTIDE SEQUENCE</scope>
    <source>
        <strain evidence="3">CCFEE 5810</strain>
    </source>
</reference>
<evidence type="ECO:0000256" key="1">
    <source>
        <dbReference type="SAM" id="Phobius"/>
    </source>
</evidence>
<feature type="transmembrane region" description="Helical" evidence="1">
    <location>
        <begin position="223"/>
        <end position="244"/>
    </location>
</feature>
<keyword evidence="1" id="KW-0812">Transmembrane</keyword>
<organism evidence="3 4">
    <name type="scientific">Elasticomyces elasticus</name>
    <dbReference type="NCBI Taxonomy" id="574655"/>
    <lineage>
        <taxon>Eukaryota</taxon>
        <taxon>Fungi</taxon>
        <taxon>Dikarya</taxon>
        <taxon>Ascomycota</taxon>
        <taxon>Pezizomycotina</taxon>
        <taxon>Dothideomycetes</taxon>
        <taxon>Dothideomycetidae</taxon>
        <taxon>Mycosphaerellales</taxon>
        <taxon>Teratosphaeriaceae</taxon>
        <taxon>Elasticomyces</taxon>
    </lineage>
</organism>
<keyword evidence="1" id="KW-1133">Transmembrane helix</keyword>
<evidence type="ECO:0000313" key="3">
    <source>
        <dbReference type="EMBL" id="KAK5702002.1"/>
    </source>
</evidence>